<evidence type="ECO:0000313" key="2">
    <source>
        <dbReference type="WBParaSite" id="nRc.2.0.1.t46579-RA"/>
    </source>
</evidence>
<reference evidence="2" key="1">
    <citation type="submission" date="2022-11" db="UniProtKB">
        <authorList>
            <consortium name="WormBaseParasite"/>
        </authorList>
    </citation>
    <scope>IDENTIFICATION</scope>
</reference>
<accession>A0A915L6C9</accession>
<sequence length="134" mass="15552">MLPIEQLTTILLSSKSSTHDFFKQKFARVVGIVDRFLCGRKFCVLQCGSVAAFTMAHFCAVPKKMRNRKTSPQFQTRNYLREQGCSWRKQKKVWFRIKDLMRSMKAIRGLDPRKNHFFKVVLGTGFPIRGGSVF</sequence>
<dbReference type="WBParaSite" id="nRc.2.0.1.t46579-RA">
    <property type="protein sequence ID" value="nRc.2.0.1.t46579-RA"/>
    <property type="gene ID" value="nRc.2.0.1.g46579"/>
</dbReference>
<keyword evidence="1" id="KW-1185">Reference proteome</keyword>
<protein>
    <submittedName>
        <fullName evidence="2">Uncharacterized protein</fullName>
    </submittedName>
</protein>
<dbReference type="AlphaFoldDB" id="A0A915L6C9"/>
<proteinExistence type="predicted"/>
<evidence type="ECO:0000313" key="1">
    <source>
        <dbReference type="Proteomes" id="UP000887565"/>
    </source>
</evidence>
<name>A0A915L6C9_ROMCU</name>
<organism evidence="1 2">
    <name type="scientific">Romanomermis culicivorax</name>
    <name type="common">Nematode worm</name>
    <dbReference type="NCBI Taxonomy" id="13658"/>
    <lineage>
        <taxon>Eukaryota</taxon>
        <taxon>Metazoa</taxon>
        <taxon>Ecdysozoa</taxon>
        <taxon>Nematoda</taxon>
        <taxon>Enoplea</taxon>
        <taxon>Dorylaimia</taxon>
        <taxon>Mermithida</taxon>
        <taxon>Mermithoidea</taxon>
        <taxon>Mermithidae</taxon>
        <taxon>Romanomermis</taxon>
    </lineage>
</organism>
<dbReference type="Proteomes" id="UP000887565">
    <property type="component" value="Unplaced"/>
</dbReference>